<dbReference type="KEGG" id="hrr:HZS55_10730"/>
<protein>
    <submittedName>
        <fullName evidence="5">Helix-turn-helix domain-containing protein</fullName>
    </submittedName>
</protein>
<feature type="domain" description="Bacterioopsin transcriptional activator GAF and HTH associated" evidence="4">
    <location>
        <begin position="13"/>
        <end position="156"/>
    </location>
</feature>
<dbReference type="Proteomes" id="UP000509667">
    <property type="component" value="Chromosome"/>
</dbReference>
<dbReference type="RefSeq" id="WP_179911665.1">
    <property type="nucleotide sequence ID" value="NZ_CP058910.1"/>
</dbReference>
<dbReference type="InterPro" id="IPR007050">
    <property type="entry name" value="HTH_bacterioopsin"/>
</dbReference>
<dbReference type="InterPro" id="IPR031803">
    <property type="entry name" value="BAT_GAF/HTH-assoc"/>
</dbReference>
<evidence type="ECO:0000313" key="5">
    <source>
        <dbReference type="EMBL" id="QLH77746.1"/>
    </source>
</evidence>
<keyword evidence="1" id="KW-0805">Transcription regulation</keyword>
<evidence type="ECO:0000256" key="1">
    <source>
        <dbReference type="ARBA" id="ARBA00023015"/>
    </source>
</evidence>
<feature type="domain" description="HTH bat-type" evidence="3">
    <location>
        <begin position="174"/>
        <end position="225"/>
    </location>
</feature>
<evidence type="ECO:0000259" key="4">
    <source>
        <dbReference type="Pfam" id="PF15915"/>
    </source>
</evidence>
<dbReference type="EMBL" id="CP058910">
    <property type="protein sequence ID" value="QLH77746.1"/>
    <property type="molecule type" value="Genomic_DNA"/>
</dbReference>
<accession>A0A7D5P0C5</accession>
<evidence type="ECO:0000259" key="3">
    <source>
        <dbReference type="Pfam" id="PF04967"/>
    </source>
</evidence>
<gene>
    <name evidence="5" type="ORF">HZS55_10730</name>
</gene>
<dbReference type="PANTHER" id="PTHR34236">
    <property type="entry name" value="DIMETHYL SULFOXIDE REDUCTASE TRANSCRIPTIONAL ACTIVATOR"/>
    <property type="match status" value="1"/>
</dbReference>
<evidence type="ECO:0000256" key="2">
    <source>
        <dbReference type="ARBA" id="ARBA00023163"/>
    </source>
</evidence>
<dbReference type="PANTHER" id="PTHR34236:SF1">
    <property type="entry name" value="DIMETHYL SULFOXIDE REDUCTASE TRANSCRIPTIONAL ACTIVATOR"/>
    <property type="match status" value="1"/>
</dbReference>
<keyword evidence="6" id="KW-1185">Reference proteome</keyword>
<dbReference type="OrthoDB" id="165911at2157"/>
<proteinExistence type="predicted"/>
<name>A0A7D5P0C5_9EURY</name>
<dbReference type="GeneID" id="56078343"/>
<dbReference type="Pfam" id="PF15915">
    <property type="entry name" value="BAT"/>
    <property type="match status" value="1"/>
</dbReference>
<keyword evidence="2" id="KW-0804">Transcription</keyword>
<dbReference type="AlphaFoldDB" id="A0A7D5P0C5"/>
<dbReference type="Gene3D" id="1.10.10.10">
    <property type="entry name" value="Winged helix-like DNA-binding domain superfamily/Winged helix DNA-binding domain"/>
    <property type="match status" value="1"/>
</dbReference>
<organism evidence="5 6">
    <name type="scientific">Halosimplex rubrum</name>
    <dbReference type="NCBI Taxonomy" id="869889"/>
    <lineage>
        <taxon>Archaea</taxon>
        <taxon>Methanobacteriati</taxon>
        <taxon>Methanobacteriota</taxon>
        <taxon>Stenosarchaea group</taxon>
        <taxon>Halobacteria</taxon>
        <taxon>Halobacteriales</taxon>
        <taxon>Haloarculaceae</taxon>
        <taxon>Halosimplex</taxon>
    </lineage>
</organism>
<evidence type="ECO:0000313" key="6">
    <source>
        <dbReference type="Proteomes" id="UP000509667"/>
    </source>
</evidence>
<sequence length="236" mass="25687">MESTRSATDADASVFEVEFDVRDSKYPFVGASEAEACTFDLAEMVPRQDGEYAEFFNVTGTEVERVADRAEEYETLDATVLRAWDGGGLVEFAVAGDCPAMSLAEHGGLPRQVRSADGVGRITAEIPPPYEASTVIDSFLDDTPEAELASKRRVDSVTPLFSNVAFEEALHIYLTDRQREVVETAFRAGYYEWPREATGEEVAAELGITSATFSEHVHAAERRLFSALLSGPNAGG</sequence>
<reference evidence="5 6" key="1">
    <citation type="submission" date="2020-07" db="EMBL/GenBank/DDBJ databases">
        <title>Halosimplex pelagicum sp. nov. and Halosimplex rubrum sp. nov., isolated from salted brown alga Laminaria, and emended description of the genus Halosimplex.</title>
        <authorList>
            <person name="Cui H."/>
        </authorList>
    </citation>
    <scope>NUCLEOTIDE SEQUENCE [LARGE SCALE GENOMIC DNA]</scope>
    <source>
        <strain evidence="5 6">R27</strain>
    </source>
</reference>
<dbReference type="InterPro" id="IPR036388">
    <property type="entry name" value="WH-like_DNA-bd_sf"/>
</dbReference>
<dbReference type="Pfam" id="PF04967">
    <property type="entry name" value="HTH_10"/>
    <property type="match status" value="1"/>
</dbReference>